<keyword evidence="2" id="KW-0472">Membrane</keyword>
<feature type="compositionally biased region" description="Basic and acidic residues" evidence="1">
    <location>
        <begin position="84"/>
        <end position="107"/>
    </location>
</feature>
<evidence type="ECO:0000256" key="1">
    <source>
        <dbReference type="SAM" id="MobiDB-lite"/>
    </source>
</evidence>
<comment type="caution">
    <text evidence="3">The sequence shown here is derived from an EMBL/GenBank/DDBJ whole genome shotgun (WGS) entry which is preliminary data.</text>
</comment>
<keyword evidence="4" id="KW-1185">Reference proteome</keyword>
<proteinExistence type="predicted"/>
<protein>
    <submittedName>
        <fullName evidence="3">Uncharacterized protein</fullName>
    </submittedName>
</protein>
<evidence type="ECO:0000313" key="4">
    <source>
        <dbReference type="Proteomes" id="UP000182190"/>
    </source>
</evidence>
<accession>A0A7Z9BSM2</accession>
<reference evidence="3" key="1">
    <citation type="submission" date="2019-10" db="EMBL/GenBank/DDBJ databases">
        <authorList>
            <consortium name="Genoscope - CEA"/>
            <person name="William W."/>
        </authorList>
    </citation>
    <scope>NUCLEOTIDE SEQUENCE [LARGE SCALE GENOMIC DNA]</scope>
    <source>
        <strain evidence="3">BBR_PRJEB10994</strain>
    </source>
</reference>
<keyword evidence="2" id="KW-0812">Transmembrane</keyword>
<gene>
    <name evidence="3" type="ORF">PL9631_500031</name>
</gene>
<feature type="region of interest" description="Disordered" evidence="1">
    <location>
        <begin position="83"/>
        <end position="107"/>
    </location>
</feature>
<feature type="transmembrane region" description="Helical" evidence="2">
    <location>
        <begin position="17"/>
        <end position="43"/>
    </location>
</feature>
<dbReference type="EMBL" id="CZCS02000191">
    <property type="protein sequence ID" value="VXD20161.1"/>
    <property type="molecule type" value="Genomic_DNA"/>
</dbReference>
<dbReference type="Proteomes" id="UP000182190">
    <property type="component" value="Unassembled WGS sequence"/>
</dbReference>
<dbReference type="AlphaFoldDB" id="A0A7Z9BSM2"/>
<sequence>MIDQDLINDPDQELKHWYLQLVILISELKMFNLLTVLVILPLVGLHQSFDPQPQTTQQRDLQEIQSFESREFLVSLNSDQIEIANHDHDDKNTEDIAPKRGDGRREN</sequence>
<evidence type="ECO:0000313" key="3">
    <source>
        <dbReference type="EMBL" id="VXD20161.1"/>
    </source>
</evidence>
<name>A0A7Z9BSM2_9CYAN</name>
<evidence type="ECO:0000256" key="2">
    <source>
        <dbReference type="SAM" id="Phobius"/>
    </source>
</evidence>
<organism evidence="3 4">
    <name type="scientific">Planktothrix paucivesiculata PCC 9631</name>
    <dbReference type="NCBI Taxonomy" id="671071"/>
    <lineage>
        <taxon>Bacteria</taxon>
        <taxon>Bacillati</taxon>
        <taxon>Cyanobacteriota</taxon>
        <taxon>Cyanophyceae</taxon>
        <taxon>Oscillatoriophycideae</taxon>
        <taxon>Oscillatoriales</taxon>
        <taxon>Microcoleaceae</taxon>
        <taxon>Planktothrix</taxon>
    </lineage>
</organism>
<keyword evidence="2" id="KW-1133">Transmembrane helix</keyword>